<feature type="region of interest" description="Disordered" evidence="1">
    <location>
        <begin position="94"/>
        <end position="298"/>
    </location>
</feature>
<feature type="region of interest" description="Disordered" evidence="1">
    <location>
        <begin position="16"/>
        <end position="71"/>
    </location>
</feature>
<dbReference type="Proteomes" id="UP000515152">
    <property type="component" value="Chromosome 9"/>
</dbReference>
<protein>
    <submittedName>
        <fullName evidence="4">CapZ-interacting protein</fullName>
    </submittedName>
</protein>
<keyword evidence="3" id="KW-1185">Reference proteome</keyword>
<accession>A0A6P3W2G1</accession>
<dbReference type="GeneID" id="105903216"/>
<proteinExistence type="predicted"/>
<dbReference type="RefSeq" id="XP_012686382.2">
    <property type="nucleotide sequence ID" value="XM_012830928.3"/>
</dbReference>
<dbReference type="KEGG" id="char:105903216"/>
<dbReference type="OrthoDB" id="9450049at2759"/>
<feature type="compositionally biased region" description="Basic and acidic residues" evidence="1">
    <location>
        <begin position="47"/>
        <end position="57"/>
    </location>
</feature>
<feature type="compositionally biased region" description="Basic residues" evidence="1">
    <location>
        <begin position="152"/>
        <end position="169"/>
    </location>
</feature>
<dbReference type="Pfam" id="PF15255">
    <property type="entry name" value="CAP-ZIP_m"/>
    <property type="match status" value="1"/>
</dbReference>
<feature type="compositionally biased region" description="Pro residues" evidence="1">
    <location>
        <begin position="100"/>
        <end position="116"/>
    </location>
</feature>
<feature type="compositionally biased region" description="Low complexity" evidence="1">
    <location>
        <begin position="117"/>
        <end position="128"/>
    </location>
</feature>
<feature type="compositionally biased region" description="Gly residues" evidence="1">
    <location>
        <begin position="288"/>
        <end position="298"/>
    </location>
</feature>
<feature type="compositionally biased region" description="Acidic residues" evidence="1">
    <location>
        <begin position="231"/>
        <end position="244"/>
    </location>
</feature>
<name>A0A6P3W2G1_CLUHA</name>
<sequence length="298" mass="32189">MEEDCTVKPSVAELAGRFKGHPLPMPTANEERRSVRKRPPCSLNFQNKKDGEGEPEKPAIVSPVTPKGKLKNSPLFEKIQANLALSPTALSPEVKLQATPFPPAGPTPPCSPPCTPLSPTQRQPQTQTSEEEVPVSFEQPAEGTPLPNINKCRPRVSFKRRQPTRQHRKSATEDPELSPSGEQNGDGADVFDEPTKGRTKSINEGPDFSPDEPTKGRTSPQPSVVKKTSEKDEEGVEDATEAQEEAASGEQDADHKAPLEGQPEEQQELDPKEVVIEESQQTIEKGASPGGGDSSGKD</sequence>
<organism evidence="3 4">
    <name type="scientific">Clupea harengus</name>
    <name type="common">Atlantic herring</name>
    <dbReference type="NCBI Taxonomy" id="7950"/>
    <lineage>
        <taxon>Eukaryota</taxon>
        <taxon>Metazoa</taxon>
        <taxon>Chordata</taxon>
        <taxon>Craniata</taxon>
        <taxon>Vertebrata</taxon>
        <taxon>Euteleostomi</taxon>
        <taxon>Actinopterygii</taxon>
        <taxon>Neopterygii</taxon>
        <taxon>Teleostei</taxon>
        <taxon>Clupei</taxon>
        <taxon>Clupeiformes</taxon>
        <taxon>Clupeoidei</taxon>
        <taxon>Clupeidae</taxon>
        <taxon>Clupea</taxon>
    </lineage>
</organism>
<evidence type="ECO:0000259" key="2">
    <source>
        <dbReference type="Pfam" id="PF15255"/>
    </source>
</evidence>
<dbReference type="InterPro" id="IPR029341">
    <property type="entry name" value="FAM21/CAPZIP"/>
</dbReference>
<reference evidence="4" key="1">
    <citation type="submission" date="2025-08" db="UniProtKB">
        <authorList>
            <consortium name="RefSeq"/>
        </authorList>
    </citation>
    <scope>IDENTIFICATION</scope>
</reference>
<feature type="domain" description="FAM21/CAPZIP" evidence="2">
    <location>
        <begin position="72"/>
        <end position="178"/>
    </location>
</feature>
<gene>
    <name evidence="4" type="primary">zgc:153184</name>
</gene>
<evidence type="ECO:0000256" key="1">
    <source>
        <dbReference type="SAM" id="MobiDB-lite"/>
    </source>
</evidence>
<evidence type="ECO:0000313" key="3">
    <source>
        <dbReference type="Proteomes" id="UP000515152"/>
    </source>
</evidence>
<evidence type="ECO:0000313" key="4">
    <source>
        <dbReference type="RefSeq" id="XP_012686382.2"/>
    </source>
</evidence>
<dbReference type="AlphaFoldDB" id="A0A6P3W2G1"/>